<keyword evidence="13" id="KW-1185">Reference proteome</keyword>
<proteinExistence type="inferred from homology"/>
<feature type="binding site" evidence="11">
    <location>
        <begin position="196"/>
        <end position="198"/>
    </location>
    <ligand>
        <name>beta-D-galactose</name>
        <dbReference type="ChEBI" id="CHEBI:27667"/>
    </ligand>
</feature>
<dbReference type="InterPro" id="IPR011013">
    <property type="entry name" value="Gal_mutarotase_sf_dom"/>
</dbReference>
<keyword evidence="6 8" id="KW-0119">Carbohydrate metabolism</keyword>
<evidence type="ECO:0000256" key="8">
    <source>
        <dbReference type="PIRNR" id="PIRNR005096"/>
    </source>
</evidence>
<dbReference type="GO" id="GO:0033499">
    <property type="term" value="P:galactose catabolic process via UDP-galactose, Leloir pathway"/>
    <property type="evidence" value="ECO:0007669"/>
    <property type="project" value="TreeGrafter"/>
</dbReference>
<evidence type="ECO:0000256" key="6">
    <source>
        <dbReference type="ARBA" id="ARBA00023277"/>
    </source>
</evidence>
<dbReference type="OrthoDB" id="274691at2759"/>
<dbReference type="InterPro" id="IPR047215">
    <property type="entry name" value="Galactose_mutarotase-like"/>
</dbReference>
<dbReference type="PANTHER" id="PTHR10091">
    <property type="entry name" value="ALDOSE-1-EPIMERASE"/>
    <property type="match status" value="1"/>
</dbReference>
<evidence type="ECO:0000313" key="13">
    <source>
        <dbReference type="Proteomes" id="UP000192578"/>
    </source>
</evidence>
<dbReference type="InterPro" id="IPR015443">
    <property type="entry name" value="Aldose_1-epimerase"/>
</dbReference>
<dbReference type="GO" id="GO:0030246">
    <property type="term" value="F:carbohydrate binding"/>
    <property type="evidence" value="ECO:0007669"/>
    <property type="project" value="InterPro"/>
</dbReference>
<gene>
    <name evidence="12" type="ORF">BV898_01597</name>
</gene>
<dbReference type="PIRSF" id="PIRSF005096">
    <property type="entry name" value="GALM"/>
    <property type="match status" value="1"/>
</dbReference>
<dbReference type="AlphaFoldDB" id="A0A1W0XAI7"/>
<comment type="similarity">
    <text evidence="4 8">Belongs to the aldose epimerase family.</text>
</comment>
<comment type="pathway">
    <text evidence="3 8">Carbohydrate metabolism; hexose metabolism.</text>
</comment>
<dbReference type="EMBL" id="MTYJ01000006">
    <property type="protein sequence ID" value="OQV24537.1"/>
    <property type="molecule type" value="Genomic_DNA"/>
</dbReference>
<dbReference type="Pfam" id="PF01263">
    <property type="entry name" value="Aldose_epim"/>
    <property type="match status" value="1"/>
</dbReference>
<evidence type="ECO:0000256" key="7">
    <source>
        <dbReference type="ARBA" id="ARBA00045743"/>
    </source>
</evidence>
<comment type="pathway">
    <text evidence="2">Carbohydrate metabolism; galactose metabolism.</text>
</comment>
<dbReference type="GO" id="GO:0006006">
    <property type="term" value="P:glucose metabolic process"/>
    <property type="evidence" value="ECO:0007669"/>
    <property type="project" value="TreeGrafter"/>
</dbReference>
<comment type="catalytic activity">
    <reaction evidence="1">
        <text>alpha-D-galactose = beta-D-galactose</text>
        <dbReference type="Rhea" id="RHEA:28675"/>
        <dbReference type="ChEBI" id="CHEBI:27667"/>
        <dbReference type="ChEBI" id="CHEBI:28061"/>
        <dbReference type="EC" id="5.1.3.3"/>
    </reaction>
    <physiologicalReaction direction="right-to-left" evidence="1">
        <dbReference type="Rhea" id="RHEA:28677"/>
    </physiologicalReaction>
</comment>
<evidence type="ECO:0000256" key="4">
    <source>
        <dbReference type="ARBA" id="ARBA00006206"/>
    </source>
</evidence>
<feature type="active site" description="Proton donor" evidence="9">
    <location>
        <position position="196"/>
    </location>
</feature>
<name>A0A1W0XAI7_HYPEX</name>
<evidence type="ECO:0000256" key="9">
    <source>
        <dbReference type="PIRSR" id="PIRSR005096-1"/>
    </source>
</evidence>
<dbReference type="GO" id="GO:0004034">
    <property type="term" value="F:aldose 1-epimerase activity"/>
    <property type="evidence" value="ECO:0007669"/>
    <property type="project" value="UniProtKB-EC"/>
</dbReference>
<dbReference type="UniPathway" id="UPA00214"/>
<dbReference type="Gene3D" id="2.70.98.10">
    <property type="match status" value="1"/>
</dbReference>
<dbReference type="SUPFAM" id="SSF74650">
    <property type="entry name" value="Galactose mutarotase-like"/>
    <property type="match status" value="1"/>
</dbReference>
<accession>A0A1W0XAI7</accession>
<comment type="caution">
    <text evidence="12">The sequence shown here is derived from an EMBL/GenBank/DDBJ whole genome shotgun (WGS) entry which is preliminary data.</text>
</comment>
<sequence>MGCLCCNPNRQPPFQLKTRIFGHAAFSQPVQLYQLTNKHGMELSVISFGARIIGLKVPGLNGQMVDVVRGFKKFEDYQTDEFYFGAIVGRVAGRIHPSTVKIAGKAVHLVPNTQNVHHNGGKNGFDTAIWTVQPIEEDDRNGVSGIKFRYVSPDGSEGYPGELVTEVEYRLTNRNELKIRITAVTEATTLLSIPCHAYFNLGGPKEANIYDHRLTVNAEEFTPLDGDMIPTGEITPVEGTPYDFRRAGRIGDMIGRLPTEGYDHNWCIASGPGGEPVSAAHLYCPSSGIGMEVLTTQPGLTVYTGNFLSKSLIGANGEVMDKHSAVCLETQNYPNAPNVERFPSAVLTPGQTYDHTTLFRFSVRRPQKPPVQ</sequence>
<dbReference type="InterPro" id="IPR014718">
    <property type="entry name" value="GH-type_carb-bd"/>
</dbReference>
<feature type="binding site" evidence="10">
    <location>
        <position position="263"/>
    </location>
    <ligand>
        <name>beta-D-galactose</name>
        <dbReference type="ChEBI" id="CHEBI:27667"/>
    </ligand>
</feature>
<evidence type="ECO:0000256" key="11">
    <source>
        <dbReference type="PIRSR" id="PIRSR005096-3"/>
    </source>
</evidence>
<dbReference type="EC" id="5.1.3.3" evidence="8"/>
<evidence type="ECO:0000256" key="10">
    <source>
        <dbReference type="PIRSR" id="PIRSR005096-2"/>
    </source>
</evidence>
<dbReference type="UniPathway" id="UPA00242"/>
<evidence type="ECO:0000256" key="3">
    <source>
        <dbReference type="ARBA" id="ARBA00005028"/>
    </source>
</evidence>
<dbReference type="NCBIfam" id="NF008277">
    <property type="entry name" value="PRK11055.1"/>
    <property type="match status" value="1"/>
</dbReference>
<feature type="active site" description="Proton acceptor" evidence="9">
    <location>
        <position position="329"/>
    </location>
</feature>
<evidence type="ECO:0000256" key="5">
    <source>
        <dbReference type="ARBA" id="ARBA00023235"/>
    </source>
</evidence>
<evidence type="ECO:0000256" key="1">
    <source>
        <dbReference type="ARBA" id="ARBA00001712"/>
    </source>
</evidence>
<dbReference type="Proteomes" id="UP000192578">
    <property type="component" value="Unassembled WGS sequence"/>
</dbReference>
<protein>
    <recommendedName>
        <fullName evidence="8">Aldose 1-epimerase</fullName>
        <ecNumber evidence="8">5.1.3.3</ecNumber>
    </recommendedName>
</protein>
<comment type="catalytic activity">
    <reaction evidence="8">
        <text>alpha-D-glucose = beta-D-glucose</text>
        <dbReference type="Rhea" id="RHEA:10264"/>
        <dbReference type="ChEBI" id="CHEBI:15903"/>
        <dbReference type="ChEBI" id="CHEBI:17925"/>
        <dbReference type="EC" id="5.1.3.3"/>
    </reaction>
</comment>
<evidence type="ECO:0000313" key="12">
    <source>
        <dbReference type="EMBL" id="OQV24537.1"/>
    </source>
</evidence>
<evidence type="ECO:0000256" key="2">
    <source>
        <dbReference type="ARBA" id="ARBA00004947"/>
    </source>
</evidence>
<dbReference type="PANTHER" id="PTHR10091:SF0">
    <property type="entry name" value="GALACTOSE MUTAROTASE"/>
    <property type="match status" value="1"/>
</dbReference>
<keyword evidence="5 8" id="KW-0413">Isomerase</keyword>
<dbReference type="InterPro" id="IPR008183">
    <property type="entry name" value="Aldose_1/G6P_1-epimerase"/>
</dbReference>
<reference evidence="13" key="1">
    <citation type="submission" date="2017-01" db="EMBL/GenBank/DDBJ databases">
        <title>Comparative genomics of anhydrobiosis in the tardigrade Hypsibius dujardini.</title>
        <authorList>
            <person name="Yoshida Y."/>
            <person name="Koutsovoulos G."/>
            <person name="Laetsch D."/>
            <person name="Stevens L."/>
            <person name="Kumar S."/>
            <person name="Horikawa D."/>
            <person name="Ishino K."/>
            <person name="Komine S."/>
            <person name="Tomita M."/>
            <person name="Blaxter M."/>
            <person name="Arakawa K."/>
        </authorList>
    </citation>
    <scope>NUCLEOTIDE SEQUENCE [LARGE SCALE GENOMIC DNA]</scope>
    <source>
        <strain evidence="13">Z151</strain>
    </source>
</reference>
<organism evidence="12 13">
    <name type="scientific">Hypsibius exemplaris</name>
    <name type="common">Freshwater tardigrade</name>
    <dbReference type="NCBI Taxonomy" id="2072580"/>
    <lineage>
        <taxon>Eukaryota</taxon>
        <taxon>Metazoa</taxon>
        <taxon>Ecdysozoa</taxon>
        <taxon>Tardigrada</taxon>
        <taxon>Eutardigrada</taxon>
        <taxon>Parachela</taxon>
        <taxon>Hypsibioidea</taxon>
        <taxon>Hypsibiidae</taxon>
        <taxon>Hypsibius</taxon>
    </lineage>
</organism>
<dbReference type="CDD" id="cd09019">
    <property type="entry name" value="galactose_mutarotase_like"/>
    <property type="match status" value="1"/>
</dbReference>
<comment type="function">
    <text evidence="7">Mutarotase that catalyzes the interconversion of beta-D-galactose and alpha-D-galactose during galactose metabolism. Beta-D-galactose is metabolized in the liver into glucose 1-phosphate, the primary metabolic fuel, by the action of four enzymes that constitute the Leloir pathway: GALM, GALK1 (galactokinase), GALT (galactose-1-phosphate uridylyltransferase) and GALE (UDP-galactose-4'-epimerase). Involved in the maintenance of the equilibrium between the beta- and alpha-anomers of galactose, therefore ensuring a sufficient supply of the alpha-anomer for GALK1. Also active on D-glucose although shows a preference for galactose over glucose.</text>
</comment>